<name>A0ABW7SEI6_9ACTN</name>
<protein>
    <recommendedName>
        <fullName evidence="3">Lipoprotein</fullName>
    </recommendedName>
</protein>
<proteinExistence type="predicted"/>
<organism evidence="1 2">
    <name type="scientific">Micromonospora rubida</name>
    <dbReference type="NCBI Taxonomy" id="2697657"/>
    <lineage>
        <taxon>Bacteria</taxon>
        <taxon>Bacillati</taxon>
        <taxon>Actinomycetota</taxon>
        <taxon>Actinomycetes</taxon>
        <taxon>Micromonosporales</taxon>
        <taxon>Micromonosporaceae</taxon>
        <taxon>Micromonospora</taxon>
    </lineage>
</organism>
<gene>
    <name evidence="1" type="ORF">ACH4OY_05160</name>
</gene>
<dbReference type="EMBL" id="JBIRPU010000002">
    <property type="protein sequence ID" value="MFI0792080.1"/>
    <property type="molecule type" value="Genomic_DNA"/>
</dbReference>
<sequence>MRAFRGIFPIAITVALLMTGCSTGSGDDSGALKNYDEALKEYNAAKSALTLPANKSWDSAQQLRKEADGSQVVFQDGAATGKVESFWLCAWQQEWLAARGNDAQREKQALDNLGKFPTLRTYQKNFDQGSRDIFDDELAKARLGDPSVVQQDVKANCAKV</sequence>
<comment type="caution">
    <text evidence="1">The sequence shown here is derived from an EMBL/GenBank/DDBJ whole genome shotgun (WGS) entry which is preliminary data.</text>
</comment>
<dbReference type="RefSeq" id="WP_396676707.1">
    <property type="nucleotide sequence ID" value="NZ_JBIRPU010000002.1"/>
</dbReference>
<evidence type="ECO:0008006" key="3">
    <source>
        <dbReference type="Google" id="ProtNLM"/>
    </source>
</evidence>
<reference evidence="1 2" key="1">
    <citation type="submission" date="2024-10" db="EMBL/GenBank/DDBJ databases">
        <title>The Natural Products Discovery Center: Release of the First 8490 Sequenced Strains for Exploring Actinobacteria Biosynthetic Diversity.</title>
        <authorList>
            <person name="Kalkreuter E."/>
            <person name="Kautsar S.A."/>
            <person name="Yang D."/>
            <person name="Bader C.D."/>
            <person name="Teijaro C.N."/>
            <person name="Fluegel L."/>
            <person name="Davis C.M."/>
            <person name="Simpson J.R."/>
            <person name="Lauterbach L."/>
            <person name="Steele A.D."/>
            <person name="Gui C."/>
            <person name="Meng S."/>
            <person name="Li G."/>
            <person name="Viehrig K."/>
            <person name="Ye F."/>
            <person name="Su P."/>
            <person name="Kiefer A.F."/>
            <person name="Nichols A."/>
            <person name="Cepeda A.J."/>
            <person name="Yan W."/>
            <person name="Fan B."/>
            <person name="Jiang Y."/>
            <person name="Adhikari A."/>
            <person name="Zheng C.-J."/>
            <person name="Schuster L."/>
            <person name="Cowan T.M."/>
            <person name="Smanski M.J."/>
            <person name="Chevrette M.G."/>
            <person name="De Carvalho L.P.S."/>
            <person name="Shen B."/>
        </authorList>
    </citation>
    <scope>NUCLEOTIDE SEQUENCE [LARGE SCALE GENOMIC DNA]</scope>
    <source>
        <strain evidence="1 2">NPDC021253</strain>
    </source>
</reference>
<keyword evidence="2" id="KW-1185">Reference proteome</keyword>
<evidence type="ECO:0000313" key="2">
    <source>
        <dbReference type="Proteomes" id="UP001611075"/>
    </source>
</evidence>
<dbReference type="PROSITE" id="PS51257">
    <property type="entry name" value="PROKAR_LIPOPROTEIN"/>
    <property type="match status" value="1"/>
</dbReference>
<accession>A0ABW7SEI6</accession>
<dbReference type="Proteomes" id="UP001611075">
    <property type="component" value="Unassembled WGS sequence"/>
</dbReference>
<evidence type="ECO:0000313" key="1">
    <source>
        <dbReference type="EMBL" id="MFI0792080.1"/>
    </source>
</evidence>